<feature type="region of interest" description="Disordered" evidence="1">
    <location>
        <begin position="122"/>
        <end position="157"/>
    </location>
</feature>
<dbReference type="EMBL" id="SDEE01000458">
    <property type="protein sequence ID" value="RXW16255.1"/>
    <property type="molecule type" value="Genomic_DNA"/>
</dbReference>
<feature type="compositionally biased region" description="Acidic residues" evidence="1">
    <location>
        <begin position="147"/>
        <end position="157"/>
    </location>
</feature>
<dbReference type="STRING" id="2316362.A0A4Q2DCT2"/>
<dbReference type="Proteomes" id="UP000290288">
    <property type="component" value="Unassembled WGS sequence"/>
</dbReference>
<evidence type="ECO:0000313" key="3">
    <source>
        <dbReference type="Proteomes" id="UP000290288"/>
    </source>
</evidence>
<evidence type="ECO:0000313" key="2">
    <source>
        <dbReference type="EMBL" id="RXW16255.1"/>
    </source>
</evidence>
<gene>
    <name evidence="2" type="ORF">EST38_g9599</name>
</gene>
<sequence length="157" mass="16887">MGVSFHGYKSVMTIQILTPRPSPSASLLQYDEGTLGLPAFASILTDPRTQDIPLILETPSFEKPKEVWGVEISVLNRLSERAHGGVDVSEDAEESGIQVNASLTQVDNEKLVEEVSVAVKAASKATATKPKAVKATSSRKRKSGRDESDEDESECDG</sequence>
<feature type="compositionally biased region" description="Low complexity" evidence="1">
    <location>
        <begin position="122"/>
        <end position="136"/>
    </location>
</feature>
<accession>A0A4Q2DCT2</accession>
<reference evidence="2 3" key="1">
    <citation type="submission" date="2019-01" db="EMBL/GenBank/DDBJ databases">
        <title>Draft genome sequence of Psathyrella aberdarensis IHI B618.</title>
        <authorList>
            <person name="Buettner E."/>
            <person name="Kellner H."/>
        </authorList>
    </citation>
    <scope>NUCLEOTIDE SEQUENCE [LARGE SCALE GENOMIC DNA]</scope>
    <source>
        <strain evidence="2 3">IHI B618</strain>
    </source>
</reference>
<dbReference type="InterPro" id="IPR036237">
    <property type="entry name" value="Xyl_isomerase-like_sf"/>
</dbReference>
<organism evidence="2 3">
    <name type="scientific">Candolleomyces aberdarensis</name>
    <dbReference type="NCBI Taxonomy" id="2316362"/>
    <lineage>
        <taxon>Eukaryota</taxon>
        <taxon>Fungi</taxon>
        <taxon>Dikarya</taxon>
        <taxon>Basidiomycota</taxon>
        <taxon>Agaricomycotina</taxon>
        <taxon>Agaricomycetes</taxon>
        <taxon>Agaricomycetidae</taxon>
        <taxon>Agaricales</taxon>
        <taxon>Agaricineae</taxon>
        <taxon>Psathyrellaceae</taxon>
        <taxon>Candolleomyces</taxon>
    </lineage>
</organism>
<protein>
    <submittedName>
        <fullName evidence="2">Uncharacterized protein</fullName>
    </submittedName>
</protein>
<dbReference type="SUPFAM" id="SSF51658">
    <property type="entry name" value="Xylose isomerase-like"/>
    <property type="match status" value="1"/>
</dbReference>
<keyword evidence="3" id="KW-1185">Reference proteome</keyword>
<dbReference type="OrthoDB" id="7663182at2759"/>
<dbReference type="AlphaFoldDB" id="A0A4Q2DCT2"/>
<name>A0A4Q2DCT2_9AGAR</name>
<proteinExistence type="predicted"/>
<evidence type="ECO:0000256" key="1">
    <source>
        <dbReference type="SAM" id="MobiDB-lite"/>
    </source>
</evidence>
<dbReference type="Gene3D" id="3.20.20.150">
    <property type="entry name" value="Divalent-metal-dependent TIM barrel enzymes"/>
    <property type="match status" value="1"/>
</dbReference>
<comment type="caution">
    <text evidence="2">The sequence shown here is derived from an EMBL/GenBank/DDBJ whole genome shotgun (WGS) entry which is preliminary data.</text>
</comment>